<dbReference type="GO" id="GO:0032993">
    <property type="term" value="C:protein-DNA complex"/>
    <property type="evidence" value="ECO:0007669"/>
    <property type="project" value="TreeGrafter"/>
</dbReference>
<dbReference type="CDD" id="cd08414">
    <property type="entry name" value="PBP2_LTTR_aromatics_like"/>
    <property type="match status" value="1"/>
</dbReference>
<dbReference type="FunFam" id="1.10.10.10:FF:000001">
    <property type="entry name" value="LysR family transcriptional regulator"/>
    <property type="match status" value="1"/>
</dbReference>
<dbReference type="InterPro" id="IPR036388">
    <property type="entry name" value="WH-like_DNA-bd_sf"/>
</dbReference>
<keyword evidence="3 6" id="KW-0238">DNA-binding</keyword>
<feature type="domain" description="HTH lysR-type" evidence="5">
    <location>
        <begin position="1"/>
        <end position="58"/>
    </location>
</feature>
<accession>A0A7W7ZTQ8</accession>
<dbReference type="GO" id="GO:0003677">
    <property type="term" value="F:DNA binding"/>
    <property type="evidence" value="ECO:0007669"/>
    <property type="project" value="UniProtKB-KW"/>
</dbReference>
<gene>
    <name evidence="6" type="ORF">HDF15_003474</name>
</gene>
<dbReference type="Gene3D" id="1.10.10.10">
    <property type="entry name" value="Winged helix-like DNA-binding domain superfamily/Winged helix DNA-binding domain"/>
    <property type="match status" value="1"/>
</dbReference>
<evidence type="ECO:0000256" key="1">
    <source>
        <dbReference type="ARBA" id="ARBA00009437"/>
    </source>
</evidence>
<comment type="similarity">
    <text evidence="1">Belongs to the LysR transcriptional regulatory family.</text>
</comment>
<name>A0A7W7ZTQ8_9BACT</name>
<dbReference type="PRINTS" id="PR00039">
    <property type="entry name" value="HTHLYSR"/>
</dbReference>
<evidence type="ECO:0000259" key="5">
    <source>
        <dbReference type="PROSITE" id="PS50931"/>
    </source>
</evidence>
<evidence type="ECO:0000313" key="6">
    <source>
        <dbReference type="EMBL" id="MBB5065111.1"/>
    </source>
</evidence>
<proteinExistence type="inferred from homology"/>
<dbReference type="Pfam" id="PF00126">
    <property type="entry name" value="HTH_1"/>
    <property type="match status" value="1"/>
</dbReference>
<dbReference type="InterPro" id="IPR005119">
    <property type="entry name" value="LysR_subst-bd"/>
</dbReference>
<protein>
    <submittedName>
        <fullName evidence="6">DNA-binding transcriptional LysR family regulator</fullName>
    </submittedName>
</protein>
<dbReference type="PANTHER" id="PTHR30346">
    <property type="entry name" value="TRANSCRIPTIONAL DUAL REGULATOR HCAR-RELATED"/>
    <property type="match status" value="1"/>
</dbReference>
<dbReference type="Gene3D" id="3.40.190.10">
    <property type="entry name" value="Periplasmic binding protein-like II"/>
    <property type="match status" value="2"/>
</dbReference>
<evidence type="ECO:0000256" key="3">
    <source>
        <dbReference type="ARBA" id="ARBA00023125"/>
    </source>
</evidence>
<dbReference type="RefSeq" id="WP_184257540.1">
    <property type="nucleotide sequence ID" value="NZ_JACHIO010000014.1"/>
</dbReference>
<dbReference type="SUPFAM" id="SSF53850">
    <property type="entry name" value="Periplasmic binding protein-like II"/>
    <property type="match status" value="1"/>
</dbReference>
<dbReference type="Proteomes" id="UP000584867">
    <property type="component" value="Unassembled WGS sequence"/>
</dbReference>
<dbReference type="SUPFAM" id="SSF46785">
    <property type="entry name" value="Winged helix' DNA-binding domain"/>
    <property type="match status" value="1"/>
</dbReference>
<evidence type="ECO:0000256" key="2">
    <source>
        <dbReference type="ARBA" id="ARBA00023015"/>
    </source>
</evidence>
<dbReference type="InterPro" id="IPR000847">
    <property type="entry name" value="LysR_HTH_N"/>
</dbReference>
<dbReference type="InterPro" id="IPR036390">
    <property type="entry name" value="WH_DNA-bd_sf"/>
</dbReference>
<keyword evidence="2" id="KW-0805">Transcription regulation</keyword>
<dbReference type="GO" id="GO:0003700">
    <property type="term" value="F:DNA-binding transcription factor activity"/>
    <property type="evidence" value="ECO:0007669"/>
    <property type="project" value="InterPro"/>
</dbReference>
<keyword evidence="4" id="KW-0804">Transcription</keyword>
<dbReference type="AlphaFoldDB" id="A0A7W7ZTQ8"/>
<evidence type="ECO:0000313" key="7">
    <source>
        <dbReference type="Proteomes" id="UP000584867"/>
    </source>
</evidence>
<evidence type="ECO:0000256" key="4">
    <source>
        <dbReference type="ARBA" id="ARBA00023163"/>
    </source>
</evidence>
<reference evidence="6 7" key="1">
    <citation type="submission" date="2020-08" db="EMBL/GenBank/DDBJ databases">
        <title>Genomic Encyclopedia of Type Strains, Phase IV (KMG-V): Genome sequencing to study the core and pangenomes of soil and plant-associated prokaryotes.</title>
        <authorList>
            <person name="Whitman W."/>
        </authorList>
    </citation>
    <scope>NUCLEOTIDE SEQUENCE [LARGE SCALE GENOMIC DNA]</scope>
    <source>
        <strain evidence="6 7">X5P3</strain>
    </source>
</reference>
<sequence length="299" mass="32631">MEIKHLRSFLAVAQALSFTAAARKLHLSQPALTAQIQALEADVGVALLERTRRSVRLTPSGEFFLRDAEAILKMAEEARANAQRVAAGQAGHLKIGFVASAALEIVPSIVLAFRRSHPRVTLDLLNIRTTDQIALLEERKLDAGFLRLPTGSKGLSITRIHRERFVLVVPKGHRLANSRPFTLKELEHEPFVAYARKWAPGFYDRWIGMFIAAGVSPRVVFEAGEMETMLAMVGAGVGIAVAPQGLVRRQVRSLVVRSLPQKAPLSEIGLAMRSGNTDPLAEELLSIALKLDKKSAGGK</sequence>
<dbReference type="PROSITE" id="PS50931">
    <property type="entry name" value="HTH_LYSR"/>
    <property type="match status" value="1"/>
</dbReference>
<dbReference type="Pfam" id="PF03466">
    <property type="entry name" value="LysR_substrate"/>
    <property type="match status" value="1"/>
</dbReference>
<dbReference type="EMBL" id="JACHIO010000014">
    <property type="protein sequence ID" value="MBB5065111.1"/>
    <property type="molecule type" value="Genomic_DNA"/>
</dbReference>
<dbReference type="PANTHER" id="PTHR30346:SF28">
    <property type="entry name" value="HTH-TYPE TRANSCRIPTIONAL REGULATOR CYNR"/>
    <property type="match status" value="1"/>
</dbReference>
<organism evidence="6 7">
    <name type="scientific">Granulicella mallensis</name>
    <dbReference type="NCBI Taxonomy" id="940614"/>
    <lineage>
        <taxon>Bacteria</taxon>
        <taxon>Pseudomonadati</taxon>
        <taxon>Acidobacteriota</taxon>
        <taxon>Terriglobia</taxon>
        <taxon>Terriglobales</taxon>
        <taxon>Acidobacteriaceae</taxon>
        <taxon>Granulicella</taxon>
    </lineage>
</organism>
<comment type="caution">
    <text evidence="6">The sequence shown here is derived from an EMBL/GenBank/DDBJ whole genome shotgun (WGS) entry which is preliminary data.</text>
</comment>